<dbReference type="PROSITE" id="PS51318">
    <property type="entry name" value="TAT"/>
    <property type="match status" value="1"/>
</dbReference>
<sequence>MTRTNARRRSISAAALLALALAASGLTSIPANAAAPTSTATLGMALVGFDAEVANAHGHRIVTLPDGSQASVPADKAEAATKGSYVPQQGVLKKGSSFSTNSYGQATGDCGTSWVGLDPRGGGRAVLTTGMTLVHDSGGPWDIHWHVEIADNGGYSTQNYDEYDGYYSGLGLGWAAKARTLNLTRGWANATVTWGSFTITANGWLCYSYSPTTSTTIT</sequence>
<dbReference type="Proteomes" id="UP000631791">
    <property type="component" value="Unassembled WGS sequence"/>
</dbReference>
<evidence type="ECO:0000256" key="1">
    <source>
        <dbReference type="SAM" id="SignalP"/>
    </source>
</evidence>
<organism evidence="2 3">
    <name type="scientific">Micromonospora vinacea</name>
    <dbReference type="NCBI Taxonomy" id="709878"/>
    <lineage>
        <taxon>Bacteria</taxon>
        <taxon>Bacillati</taxon>
        <taxon>Actinomycetota</taxon>
        <taxon>Actinomycetes</taxon>
        <taxon>Micromonosporales</taxon>
        <taxon>Micromonosporaceae</taxon>
        <taxon>Micromonospora</taxon>
    </lineage>
</organism>
<feature type="chain" id="PRO_5045873542" evidence="1">
    <location>
        <begin position="34"/>
        <end position="218"/>
    </location>
</feature>
<dbReference type="InterPro" id="IPR006311">
    <property type="entry name" value="TAT_signal"/>
</dbReference>
<keyword evidence="1" id="KW-0732">Signal</keyword>
<proteinExistence type="predicted"/>
<evidence type="ECO:0000313" key="3">
    <source>
        <dbReference type="Proteomes" id="UP000631791"/>
    </source>
</evidence>
<name>A0ABS0K7V9_9ACTN</name>
<protein>
    <submittedName>
        <fullName evidence="2">Uncharacterized protein</fullName>
    </submittedName>
</protein>
<reference evidence="2 3" key="1">
    <citation type="submission" date="2020-11" db="EMBL/GenBank/DDBJ databases">
        <title>Sequencing the genomes of 1000 actinobacteria strains.</title>
        <authorList>
            <person name="Klenk H.-P."/>
        </authorList>
    </citation>
    <scope>NUCLEOTIDE SEQUENCE [LARGE SCALE GENOMIC DNA]</scope>
    <source>
        <strain evidence="2 3">DSM 101695</strain>
    </source>
</reference>
<feature type="signal peptide" evidence="1">
    <location>
        <begin position="1"/>
        <end position="33"/>
    </location>
</feature>
<evidence type="ECO:0000313" key="2">
    <source>
        <dbReference type="EMBL" id="MBG6104696.1"/>
    </source>
</evidence>
<dbReference type="RefSeq" id="WP_196923098.1">
    <property type="nucleotide sequence ID" value="NZ_JADOTY010000001.1"/>
</dbReference>
<keyword evidence="3" id="KW-1185">Reference proteome</keyword>
<dbReference type="EMBL" id="JADOTY010000001">
    <property type="protein sequence ID" value="MBG6104696.1"/>
    <property type="molecule type" value="Genomic_DNA"/>
</dbReference>
<gene>
    <name evidence="2" type="ORF">IW249_005110</name>
</gene>
<comment type="caution">
    <text evidence="2">The sequence shown here is derived from an EMBL/GenBank/DDBJ whole genome shotgun (WGS) entry which is preliminary data.</text>
</comment>
<accession>A0ABS0K7V9</accession>